<dbReference type="GO" id="GO:0009279">
    <property type="term" value="C:cell outer membrane"/>
    <property type="evidence" value="ECO:0007669"/>
    <property type="project" value="UniProtKB-SubCell"/>
</dbReference>
<comment type="catalytic activity">
    <reaction evidence="1 17">
        <text>a 1,2-diacyl-sn-glycero-3-phosphocholine + H2O = a 2-acyl-sn-glycero-3-phosphocholine + a fatty acid + H(+)</text>
        <dbReference type="Rhea" id="RHEA:18689"/>
        <dbReference type="ChEBI" id="CHEBI:15377"/>
        <dbReference type="ChEBI" id="CHEBI:15378"/>
        <dbReference type="ChEBI" id="CHEBI:28868"/>
        <dbReference type="ChEBI" id="CHEBI:57643"/>
        <dbReference type="ChEBI" id="CHEBI:57875"/>
        <dbReference type="EC" id="3.1.1.32"/>
    </reaction>
</comment>
<feature type="signal peptide" evidence="17">
    <location>
        <begin position="1"/>
        <end position="19"/>
    </location>
</feature>
<organism evidence="19 20">
    <name type="scientific">Undibacterium parvum</name>
    <dbReference type="NCBI Taxonomy" id="401471"/>
    <lineage>
        <taxon>Bacteria</taxon>
        <taxon>Pseudomonadati</taxon>
        <taxon>Pseudomonadota</taxon>
        <taxon>Betaproteobacteria</taxon>
        <taxon>Burkholderiales</taxon>
        <taxon>Oxalobacteraceae</taxon>
        <taxon>Undibacterium</taxon>
    </lineage>
</organism>
<dbReference type="GO" id="GO:0005509">
    <property type="term" value="F:calcium ion binding"/>
    <property type="evidence" value="ECO:0007669"/>
    <property type="project" value="TreeGrafter"/>
</dbReference>
<name>A0A3Q9BR53_9BURK</name>
<keyword evidence="8 17" id="KW-0732">Signal</keyword>
<feature type="active site" description="Nucleophile" evidence="15">
    <location>
        <position position="221"/>
    </location>
</feature>
<evidence type="ECO:0000256" key="9">
    <source>
        <dbReference type="ARBA" id="ARBA00022801"/>
    </source>
</evidence>
<evidence type="ECO:0000256" key="8">
    <source>
        <dbReference type="ARBA" id="ARBA00022729"/>
    </source>
</evidence>
<evidence type="ECO:0000256" key="4">
    <source>
        <dbReference type="ARBA" id="ARBA00011702"/>
    </source>
</evidence>
<dbReference type="OrthoDB" id="188433at2"/>
<dbReference type="InterPro" id="IPR036541">
    <property type="entry name" value="PLipase_A1_sf"/>
</dbReference>
<dbReference type="AlphaFoldDB" id="A0A3Q9BR53"/>
<keyword evidence="6" id="KW-0812">Transmembrane</keyword>
<evidence type="ECO:0000256" key="18">
    <source>
        <dbReference type="SAM" id="MobiDB-lite"/>
    </source>
</evidence>
<dbReference type="EC" id="3.1.1.32" evidence="17"/>
<evidence type="ECO:0000313" key="20">
    <source>
        <dbReference type="Proteomes" id="UP000275663"/>
    </source>
</evidence>
<dbReference type="EC" id="3.1.1.4" evidence="17"/>
<dbReference type="InterPro" id="IPR003187">
    <property type="entry name" value="PLipase_A1"/>
</dbReference>
<proteinExistence type="inferred from homology"/>
<dbReference type="Gene3D" id="2.40.230.10">
    <property type="entry name" value="Phospholipase A1"/>
    <property type="match status" value="1"/>
</dbReference>
<evidence type="ECO:0000256" key="16">
    <source>
        <dbReference type="PIRSR" id="PIRSR603187-2"/>
    </source>
</evidence>
<dbReference type="GO" id="GO:0016042">
    <property type="term" value="P:lipid catabolic process"/>
    <property type="evidence" value="ECO:0007669"/>
    <property type="project" value="UniProtKB-KW"/>
</dbReference>
<evidence type="ECO:0000256" key="11">
    <source>
        <dbReference type="ARBA" id="ARBA00022963"/>
    </source>
</evidence>
<dbReference type="CDD" id="cd00541">
    <property type="entry name" value="OMPLA"/>
    <property type="match status" value="1"/>
</dbReference>
<feature type="compositionally biased region" description="Low complexity" evidence="18">
    <location>
        <begin position="120"/>
        <end position="129"/>
    </location>
</feature>
<dbReference type="PANTHER" id="PTHR40457:SF1">
    <property type="entry name" value="PHOSPHOLIPASE A1"/>
    <property type="match status" value="1"/>
</dbReference>
<evidence type="ECO:0000256" key="17">
    <source>
        <dbReference type="RuleBase" id="RU366027"/>
    </source>
</evidence>
<keyword evidence="10 16" id="KW-0106">Calcium</keyword>
<keyword evidence="20" id="KW-1185">Reference proteome</keyword>
<dbReference type="PANTHER" id="PTHR40457">
    <property type="entry name" value="PHOSPHOLIPASE A1"/>
    <property type="match status" value="1"/>
</dbReference>
<gene>
    <name evidence="19" type="ORF">EJN92_11775</name>
</gene>
<feature type="region of interest" description="Disordered" evidence="18">
    <location>
        <begin position="120"/>
        <end position="139"/>
    </location>
</feature>
<feature type="chain" id="PRO_5019619199" description="Phospholipase A1" evidence="17">
    <location>
        <begin position="20"/>
        <end position="352"/>
    </location>
</feature>
<evidence type="ECO:0000256" key="7">
    <source>
        <dbReference type="ARBA" id="ARBA00022723"/>
    </source>
</evidence>
<reference evidence="19 20" key="1">
    <citation type="journal article" date="2011" name="Int. J. Syst. Evol. Microbiol.">
        <title>Description of Undibacterium oligocarboniphilum sp. nov., isolated from purified water, and Undibacterium pigrum strain CCUG 49012 as the type strain of Undibacterium parvum sp. nov., and emended descriptions of the genus Undibacterium and the species Undibacterium pigrum.</title>
        <authorList>
            <person name="Eder W."/>
            <person name="Wanner G."/>
            <person name="Ludwig W."/>
            <person name="Busse H.J."/>
            <person name="Ziemke-Kageler F."/>
            <person name="Lang E."/>
        </authorList>
    </citation>
    <scope>NUCLEOTIDE SEQUENCE [LARGE SCALE GENOMIC DNA]</scope>
    <source>
        <strain evidence="19 20">DSM 23061</strain>
    </source>
</reference>
<dbReference type="PRINTS" id="PR01486">
    <property type="entry name" value="PHPHLIPASEA1"/>
</dbReference>
<evidence type="ECO:0000313" key="19">
    <source>
        <dbReference type="EMBL" id="AZP12620.1"/>
    </source>
</evidence>
<protein>
    <recommendedName>
        <fullName evidence="17">Phospholipase A1</fullName>
        <ecNumber evidence="17">3.1.1.32</ecNumber>
        <ecNumber evidence="17">3.1.1.4</ecNumber>
    </recommendedName>
    <alternativeName>
        <fullName evidence="17">Phosphatidylcholine 1-acylhydrolase</fullName>
    </alternativeName>
</protein>
<sequence>MKKLLCSTTLLVLSSQAMAVDTGCTQILKDSERLACYDQASGRTAPIAILPPDQASEKNASEASQAAAKQAQYEKIRQERIGSNMVDRWELDSSKSTGSFLPRAYKPMYVLPVTYTSEINNNPSSPSPNHTSKNTGAPLNPLEAKFQISLKAKLWENPLGLDANLWAGYTQSSRWQVYTPALSRPFRETNYEPEVMAVFHTPYEIFGWQGRIAGVSLTHQSNGRAQPLSRSWNRVIAEIGMEKGDWSLSLRPWWRIKEAAADDDNPGIENYLGRGELLITRVMGHHVFTLRGRHSLKGGAESRGSAQLDWAFPIGSGVHGYLQLFTGYGESMIDYNVKQTKLGVGISLVEWR</sequence>
<accession>A0A3Q9BR53</accession>
<feature type="binding site" description="in dimeric form" evidence="16">
    <location>
        <position position="224"/>
    </location>
    <ligand>
        <name>Ca(2+)</name>
        <dbReference type="ChEBI" id="CHEBI:29108"/>
        <label>1</label>
    </ligand>
</feature>
<feature type="binding site" description="in dimeric form" evidence="16">
    <location>
        <position position="229"/>
    </location>
    <ligand>
        <name>Ca(2+)</name>
        <dbReference type="ChEBI" id="CHEBI:29108"/>
        <label>1</label>
    </ligand>
</feature>
<keyword evidence="13" id="KW-0472">Membrane</keyword>
<evidence type="ECO:0000256" key="14">
    <source>
        <dbReference type="ARBA" id="ARBA00023237"/>
    </source>
</evidence>
<dbReference type="EMBL" id="CP034464">
    <property type="protein sequence ID" value="AZP12620.1"/>
    <property type="molecule type" value="Genomic_DNA"/>
</dbReference>
<keyword evidence="11 17" id="KW-0442">Lipid degradation</keyword>
<evidence type="ECO:0000256" key="1">
    <source>
        <dbReference type="ARBA" id="ARBA00000111"/>
    </source>
</evidence>
<comment type="catalytic activity">
    <reaction evidence="2 17">
        <text>a 1,2-diacyl-sn-glycero-3-phosphocholine + H2O = a 1-acyl-sn-glycero-3-phosphocholine + a fatty acid + H(+)</text>
        <dbReference type="Rhea" id="RHEA:15801"/>
        <dbReference type="ChEBI" id="CHEBI:15377"/>
        <dbReference type="ChEBI" id="CHEBI:15378"/>
        <dbReference type="ChEBI" id="CHEBI:28868"/>
        <dbReference type="ChEBI" id="CHEBI:57643"/>
        <dbReference type="ChEBI" id="CHEBI:58168"/>
        <dbReference type="EC" id="3.1.1.4"/>
    </reaction>
</comment>
<dbReference type="GO" id="GO:0004623">
    <property type="term" value="F:phospholipase A2 activity"/>
    <property type="evidence" value="ECO:0007669"/>
    <property type="project" value="UniProtKB-EC"/>
</dbReference>
<evidence type="ECO:0000256" key="13">
    <source>
        <dbReference type="ARBA" id="ARBA00023136"/>
    </source>
</evidence>
<comment type="similarity">
    <text evidence="3 17">Belongs to the phospholipase A1 family.</text>
</comment>
<comment type="function">
    <text evidence="17">Hydrolysis of phosphatidylcholine with phospholipase A2 (EC 3.1.1.4) and phospholipase A1 (EC 3.1.1.32) activities.</text>
</comment>
<dbReference type="RefSeq" id="WP_126127999.1">
    <property type="nucleotide sequence ID" value="NZ_CP034464.1"/>
</dbReference>
<feature type="active site" description="Proton acceptor" evidence="15">
    <location>
        <position position="219"/>
    </location>
</feature>
<dbReference type="KEGG" id="upv:EJN92_11775"/>
<evidence type="ECO:0000256" key="2">
    <source>
        <dbReference type="ARBA" id="ARBA00001604"/>
    </source>
</evidence>
<keyword evidence="14 17" id="KW-0998">Cell outer membrane</keyword>
<comment type="subunit">
    <text evidence="4 17">Homodimer; dimerization is reversible, and the dimeric form is the active one.</text>
</comment>
<evidence type="ECO:0000256" key="5">
    <source>
        <dbReference type="ARBA" id="ARBA00022452"/>
    </source>
</evidence>
<evidence type="ECO:0000256" key="10">
    <source>
        <dbReference type="ARBA" id="ARBA00022837"/>
    </source>
</evidence>
<evidence type="ECO:0000256" key="6">
    <source>
        <dbReference type="ARBA" id="ARBA00022692"/>
    </source>
</evidence>
<comment type="subcellular location">
    <subcellularLocation>
        <location evidence="17">Cell outer membrane</location>
        <topology evidence="17">Multi-pass membrane protein</topology>
    </subcellularLocation>
    <text evidence="17">One of the very few enzymes located there.</text>
</comment>
<dbReference type="Proteomes" id="UP000275663">
    <property type="component" value="Chromosome"/>
</dbReference>
<keyword evidence="5" id="KW-1134">Transmembrane beta strand</keyword>
<feature type="binding site" description="in dimeric form" evidence="16">
    <location>
        <position position="264"/>
    </location>
    <ligand>
        <name>Ca(2+)</name>
        <dbReference type="ChEBI" id="CHEBI:29108"/>
        <label>1</label>
    </ligand>
</feature>
<comment type="cofactor">
    <cofactor evidence="17">
        <name>Ca(2+)</name>
        <dbReference type="ChEBI" id="CHEBI:29108"/>
    </cofactor>
    <text evidence="17">Binds 1 Ca(2+) ion per monomer. In the dimeric form the Ca(2+) is bound by different amino acids with binding of each Ca(2+) shared with ligands coming from each monomer. The Ca(2+) ion may have a role in catalysis.</text>
</comment>
<evidence type="ECO:0000256" key="12">
    <source>
        <dbReference type="ARBA" id="ARBA00023098"/>
    </source>
</evidence>
<dbReference type="Pfam" id="PF02253">
    <property type="entry name" value="PLA1"/>
    <property type="match status" value="1"/>
</dbReference>
<keyword evidence="9 17" id="KW-0378">Hydrolase</keyword>
<keyword evidence="12 17" id="KW-0443">Lipid metabolism</keyword>
<dbReference type="GO" id="GO:0008970">
    <property type="term" value="F:phospholipase A1 activity"/>
    <property type="evidence" value="ECO:0007669"/>
    <property type="project" value="UniProtKB-EC"/>
</dbReference>
<evidence type="ECO:0000256" key="15">
    <source>
        <dbReference type="PIRSR" id="PIRSR603187-1"/>
    </source>
</evidence>
<evidence type="ECO:0000256" key="3">
    <source>
        <dbReference type="ARBA" id="ARBA00010525"/>
    </source>
</evidence>
<keyword evidence="7 16" id="KW-0479">Metal-binding</keyword>
<dbReference type="SUPFAM" id="SSF56931">
    <property type="entry name" value="Outer membrane phospholipase A (OMPLA)"/>
    <property type="match status" value="1"/>
</dbReference>
<feature type="binding site" description="in dimeric form" evidence="16">
    <location>
        <position position="183"/>
    </location>
    <ligand>
        <name>Ca(2+)</name>
        <dbReference type="ChEBI" id="CHEBI:29108"/>
        <label>1</label>
    </ligand>
</feature>